<dbReference type="OrthoDB" id="4277393at2"/>
<dbReference type="EMBL" id="BIFH01000054">
    <property type="protein sequence ID" value="GCE01932.1"/>
    <property type="molecule type" value="Genomic_DNA"/>
</dbReference>
<evidence type="ECO:0000313" key="3">
    <source>
        <dbReference type="Proteomes" id="UP000286931"/>
    </source>
</evidence>
<comment type="caution">
    <text evidence="2">The sequence shown here is derived from an EMBL/GenBank/DDBJ whole genome shotgun (WGS) entry which is preliminary data.</text>
</comment>
<organism evidence="2 3">
    <name type="scientific">Embleya hyalina</name>
    <dbReference type="NCBI Taxonomy" id="516124"/>
    <lineage>
        <taxon>Bacteria</taxon>
        <taxon>Bacillati</taxon>
        <taxon>Actinomycetota</taxon>
        <taxon>Actinomycetes</taxon>
        <taxon>Kitasatosporales</taxon>
        <taxon>Streptomycetaceae</taxon>
        <taxon>Embleya</taxon>
    </lineage>
</organism>
<proteinExistence type="predicted"/>
<name>A0A401Z4Y9_9ACTN</name>
<dbReference type="Proteomes" id="UP000286931">
    <property type="component" value="Unassembled WGS sequence"/>
</dbReference>
<sequence length="128" mass="14211">MRLWLTYFAFMSSVGLTNRTSDLWRSARVADDVMLAFRALPLGDPARRGLVRAMALVAIQMWCMSIVIAVSPWFAADGESPAAFWGYLSLVAFVVALAVAVVELTVILFNRPRNVVAPHMRAERGVLR</sequence>
<feature type="transmembrane region" description="Helical" evidence="1">
    <location>
        <begin position="87"/>
        <end position="109"/>
    </location>
</feature>
<evidence type="ECO:0000256" key="1">
    <source>
        <dbReference type="SAM" id="Phobius"/>
    </source>
</evidence>
<feature type="transmembrane region" description="Helical" evidence="1">
    <location>
        <begin position="53"/>
        <end position="75"/>
    </location>
</feature>
<accession>A0A401Z4Y9</accession>
<protein>
    <submittedName>
        <fullName evidence="2">Uncharacterized protein</fullName>
    </submittedName>
</protein>
<reference evidence="2 3" key="1">
    <citation type="submission" date="2018-12" db="EMBL/GenBank/DDBJ databases">
        <title>Draft genome sequence of Embleya hyalina NBRC 13850T.</title>
        <authorList>
            <person name="Komaki H."/>
            <person name="Hosoyama A."/>
            <person name="Kimura A."/>
            <person name="Ichikawa N."/>
            <person name="Tamura T."/>
        </authorList>
    </citation>
    <scope>NUCLEOTIDE SEQUENCE [LARGE SCALE GENOMIC DNA]</scope>
    <source>
        <strain evidence="2 3">NBRC 13850</strain>
    </source>
</reference>
<gene>
    <name evidence="2" type="ORF">EHYA_09707</name>
</gene>
<keyword evidence="1" id="KW-0472">Membrane</keyword>
<dbReference type="RefSeq" id="WP_126643496.1">
    <property type="nucleotide sequence ID" value="NZ_BIFH01000054.1"/>
</dbReference>
<keyword evidence="1" id="KW-0812">Transmembrane</keyword>
<dbReference type="AlphaFoldDB" id="A0A401Z4Y9"/>
<keyword evidence="1" id="KW-1133">Transmembrane helix</keyword>
<keyword evidence="3" id="KW-1185">Reference proteome</keyword>
<evidence type="ECO:0000313" key="2">
    <source>
        <dbReference type="EMBL" id="GCE01932.1"/>
    </source>
</evidence>